<feature type="transmembrane region" description="Helical" evidence="6">
    <location>
        <begin position="127"/>
        <end position="146"/>
    </location>
</feature>
<feature type="transmembrane region" description="Helical" evidence="6">
    <location>
        <begin position="60"/>
        <end position="80"/>
    </location>
</feature>
<feature type="transmembrane region" description="Helical" evidence="6">
    <location>
        <begin position="35"/>
        <end position="54"/>
    </location>
</feature>
<evidence type="ECO:0000313" key="7">
    <source>
        <dbReference type="EMBL" id="RID95067.1"/>
    </source>
</evidence>
<keyword evidence="8" id="KW-1185">Reference proteome</keyword>
<dbReference type="InterPro" id="IPR005496">
    <property type="entry name" value="Integral_membrane_TerC"/>
</dbReference>
<dbReference type="NCBIfam" id="TIGR03717">
    <property type="entry name" value="R_switched_YjbE"/>
    <property type="match status" value="1"/>
</dbReference>
<gene>
    <name evidence="7" type="ORF">DX915_02765</name>
</gene>
<comment type="caution">
    <text evidence="7">The sequence shown here is derived from an EMBL/GenBank/DDBJ whole genome shotgun (WGS) entry which is preliminary data.</text>
</comment>
<keyword evidence="4 6" id="KW-1133">Transmembrane helix</keyword>
<feature type="transmembrane region" description="Helical" evidence="6">
    <location>
        <begin position="153"/>
        <end position="172"/>
    </location>
</feature>
<reference evidence="7 8" key="1">
    <citation type="submission" date="2018-08" db="EMBL/GenBank/DDBJ databases">
        <title>Draft genome sequence of Dialister pneumosintes KCOM 1685.</title>
        <authorList>
            <person name="Kook J.-K."/>
            <person name="Park S.-N."/>
            <person name="Lim Y.K."/>
        </authorList>
    </citation>
    <scope>NUCLEOTIDE SEQUENCE [LARGE SCALE GENOMIC DNA]</scope>
    <source>
        <strain evidence="7 8">KCOM 1685</strain>
    </source>
</reference>
<keyword evidence="3 6" id="KW-0812">Transmembrane</keyword>
<name>A0ABX9MDZ0_9FIRM</name>
<evidence type="ECO:0000256" key="6">
    <source>
        <dbReference type="SAM" id="Phobius"/>
    </source>
</evidence>
<organism evidence="7 8">
    <name type="scientific">Dialister pneumosintes</name>
    <dbReference type="NCBI Taxonomy" id="39950"/>
    <lineage>
        <taxon>Bacteria</taxon>
        <taxon>Bacillati</taxon>
        <taxon>Bacillota</taxon>
        <taxon>Negativicutes</taxon>
        <taxon>Veillonellales</taxon>
        <taxon>Veillonellaceae</taxon>
        <taxon>Dialister</taxon>
    </lineage>
</organism>
<protein>
    <submittedName>
        <fullName evidence="7">TerC family protein</fullName>
    </submittedName>
</protein>
<sequence>MIIKVILLDVALGADNSAIIGMAARNLNVNLRKKAILIGTGGAIVARFVLAAVATYLMQILFLKTVGAIILIFIGINLIAGEETDDKEVAESNTLLGAIKTIIIADVIMSLDNVLAIVGATDGHLGMLIFGMIISVPIIIFGSTIVLKLMDRFPVTIYLAGMVIGWAAGGMIGTDTSLGIPLFMKLPLEIGMTILILILGIFKRKQVVKAAAAHTHNDKSDK</sequence>
<accession>A0ABX9MDZ0</accession>
<dbReference type="InterPro" id="IPR022301">
    <property type="entry name" value="Integral_membrane_YjbE"/>
</dbReference>
<keyword evidence="5 6" id="KW-0472">Membrane</keyword>
<evidence type="ECO:0000256" key="2">
    <source>
        <dbReference type="ARBA" id="ARBA00007511"/>
    </source>
</evidence>
<evidence type="ECO:0000256" key="3">
    <source>
        <dbReference type="ARBA" id="ARBA00022692"/>
    </source>
</evidence>
<evidence type="ECO:0000256" key="5">
    <source>
        <dbReference type="ARBA" id="ARBA00023136"/>
    </source>
</evidence>
<proteinExistence type="inferred from homology"/>
<dbReference type="PANTHER" id="PTHR30238">
    <property type="entry name" value="MEMBRANE BOUND PREDICTED REDOX MODULATOR"/>
    <property type="match status" value="1"/>
</dbReference>
<dbReference type="PANTHER" id="PTHR30238:SF4">
    <property type="entry name" value="SLL1022 PROTEIN"/>
    <property type="match status" value="1"/>
</dbReference>
<comment type="similarity">
    <text evidence="2">Belongs to the TerC family.</text>
</comment>
<dbReference type="EMBL" id="QWKU01000001">
    <property type="protein sequence ID" value="RID95067.1"/>
    <property type="molecule type" value="Genomic_DNA"/>
</dbReference>
<dbReference type="Proteomes" id="UP000266262">
    <property type="component" value="Unassembled WGS sequence"/>
</dbReference>
<comment type="subcellular location">
    <subcellularLocation>
        <location evidence="1">Membrane</location>
        <topology evidence="1">Multi-pass membrane protein</topology>
    </subcellularLocation>
</comment>
<evidence type="ECO:0000313" key="8">
    <source>
        <dbReference type="Proteomes" id="UP000266262"/>
    </source>
</evidence>
<dbReference type="Pfam" id="PF03741">
    <property type="entry name" value="TerC"/>
    <property type="match status" value="1"/>
</dbReference>
<evidence type="ECO:0000256" key="4">
    <source>
        <dbReference type="ARBA" id="ARBA00022989"/>
    </source>
</evidence>
<feature type="transmembrane region" description="Helical" evidence="6">
    <location>
        <begin position="178"/>
        <end position="202"/>
    </location>
</feature>
<evidence type="ECO:0000256" key="1">
    <source>
        <dbReference type="ARBA" id="ARBA00004141"/>
    </source>
</evidence>